<organism evidence="9 10">
    <name type="scientific">Phytoactinopolyspora mesophila</name>
    <dbReference type="NCBI Taxonomy" id="2650750"/>
    <lineage>
        <taxon>Bacteria</taxon>
        <taxon>Bacillati</taxon>
        <taxon>Actinomycetota</taxon>
        <taxon>Actinomycetes</taxon>
        <taxon>Jiangellales</taxon>
        <taxon>Jiangellaceae</taxon>
        <taxon>Phytoactinopolyspora</taxon>
    </lineage>
</organism>
<dbReference type="Pfam" id="PF02653">
    <property type="entry name" value="BPD_transp_2"/>
    <property type="match status" value="1"/>
</dbReference>
<keyword evidence="2" id="KW-0813">Transport</keyword>
<evidence type="ECO:0000256" key="6">
    <source>
        <dbReference type="ARBA" id="ARBA00022989"/>
    </source>
</evidence>
<keyword evidence="10" id="KW-1185">Reference proteome</keyword>
<name>A0A7K3M6B6_9ACTN</name>
<feature type="transmembrane region" description="Helical" evidence="8">
    <location>
        <begin position="138"/>
        <end position="161"/>
    </location>
</feature>
<keyword evidence="4" id="KW-0997">Cell inner membrane</keyword>
<feature type="transmembrane region" description="Helical" evidence="8">
    <location>
        <begin position="280"/>
        <end position="300"/>
    </location>
</feature>
<evidence type="ECO:0000256" key="2">
    <source>
        <dbReference type="ARBA" id="ARBA00022448"/>
    </source>
</evidence>
<keyword evidence="3" id="KW-1003">Cell membrane</keyword>
<evidence type="ECO:0000313" key="9">
    <source>
        <dbReference type="EMBL" id="NDL58849.1"/>
    </source>
</evidence>
<feature type="transmembrane region" description="Helical" evidence="8">
    <location>
        <begin position="312"/>
        <end position="331"/>
    </location>
</feature>
<dbReference type="PANTHER" id="PTHR32196">
    <property type="entry name" value="ABC TRANSPORTER PERMEASE PROTEIN YPHD-RELATED-RELATED"/>
    <property type="match status" value="1"/>
</dbReference>
<feature type="transmembrane region" description="Helical" evidence="8">
    <location>
        <begin position="53"/>
        <end position="74"/>
    </location>
</feature>
<comment type="subcellular location">
    <subcellularLocation>
        <location evidence="1">Cell membrane</location>
        <topology evidence="1">Multi-pass membrane protein</topology>
    </subcellularLocation>
</comment>
<protein>
    <submittedName>
        <fullName evidence="9">ABC transporter permease</fullName>
    </submittedName>
</protein>
<dbReference type="GO" id="GO:0022857">
    <property type="term" value="F:transmembrane transporter activity"/>
    <property type="evidence" value="ECO:0007669"/>
    <property type="project" value="InterPro"/>
</dbReference>
<dbReference type="RefSeq" id="WP_162451564.1">
    <property type="nucleotide sequence ID" value="NZ_WLZY01000006.1"/>
</dbReference>
<evidence type="ECO:0000313" key="10">
    <source>
        <dbReference type="Proteomes" id="UP000460435"/>
    </source>
</evidence>
<feature type="transmembrane region" description="Helical" evidence="8">
    <location>
        <begin position="25"/>
        <end position="47"/>
    </location>
</feature>
<dbReference type="GO" id="GO:0005886">
    <property type="term" value="C:plasma membrane"/>
    <property type="evidence" value="ECO:0007669"/>
    <property type="project" value="UniProtKB-SubCell"/>
</dbReference>
<feature type="transmembrane region" description="Helical" evidence="8">
    <location>
        <begin position="173"/>
        <end position="197"/>
    </location>
</feature>
<dbReference type="Proteomes" id="UP000460435">
    <property type="component" value="Unassembled WGS sequence"/>
</dbReference>
<keyword evidence="5 8" id="KW-0812">Transmembrane</keyword>
<dbReference type="AlphaFoldDB" id="A0A7K3M6B6"/>
<accession>A0A7K3M6B6</accession>
<evidence type="ECO:0000256" key="5">
    <source>
        <dbReference type="ARBA" id="ARBA00022692"/>
    </source>
</evidence>
<feature type="transmembrane region" description="Helical" evidence="8">
    <location>
        <begin position="226"/>
        <end position="245"/>
    </location>
</feature>
<reference evidence="9 10" key="1">
    <citation type="submission" date="2019-11" db="EMBL/GenBank/DDBJ databases">
        <authorList>
            <person name="Li X.-J."/>
            <person name="Feng X.-M."/>
        </authorList>
    </citation>
    <scope>NUCLEOTIDE SEQUENCE [LARGE SCALE GENOMIC DNA]</scope>
    <source>
        <strain evidence="9 10">XMNu-373</strain>
    </source>
</reference>
<dbReference type="CDD" id="cd06579">
    <property type="entry name" value="TM_PBP1_transp_AraH_like"/>
    <property type="match status" value="1"/>
</dbReference>
<evidence type="ECO:0000256" key="4">
    <source>
        <dbReference type="ARBA" id="ARBA00022519"/>
    </source>
</evidence>
<evidence type="ECO:0000256" key="7">
    <source>
        <dbReference type="ARBA" id="ARBA00023136"/>
    </source>
</evidence>
<gene>
    <name evidence="9" type="ORF">F7O44_17395</name>
</gene>
<evidence type="ECO:0000256" key="8">
    <source>
        <dbReference type="SAM" id="Phobius"/>
    </source>
</evidence>
<evidence type="ECO:0000256" key="3">
    <source>
        <dbReference type="ARBA" id="ARBA00022475"/>
    </source>
</evidence>
<sequence length="353" mass="36338">MTTPSAGTARSWLDIVKLLGTRGSFLRLLAVSALIVLVFGALNPSVYLSGSNLQYIALATPELAILSLAIAIAMLTAGIDLSVVGIANLSAIVAAQVLVASDGSPTWLLLGCAAGLATALACGLVNGVLVAQFNVPPILATLGTSQLFLGLALVISGGTVIKGLPSSFTDLALVTVAGIPLIFLIMLLLAGAVAVLVSRTALGFRMRMVGANPVAADYSGIRRRRVLVQAYVISGALAGVAGLIISARASGANSQYGLSYILLAIVVAVLAGVNPEGGYITVFGVVIAALAMQFLATGLLSQGVSSHLVNVAQGMLLIMMMLLSTRIVPWWSDRRNKWRRQAPVPKDRAEVAA</sequence>
<keyword evidence="7 8" id="KW-0472">Membrane</keyword>
<keyword evidence="6 8" id="KW-1133">Transmembrane helix</keyword>
<feature type="transmembrane region" description="Helical" evidence="8">
    <location>
        <begin position="81"/>
        <end position="101"/>
    </location>
</feature>
<dbReference type="InterPro" id="IPR001851">
    <property type="entry name" value="ABC_transp_permease"/>
</dbReference>
<feature type="transmembrane region" description="Helical" evidence="8">
    <location>
        <begin position="107"/>
        <end position="131"/>
    </location>
</feature>
<proteinExistence type="predicted"/>
<dbReference type="EMBL" id="WLZY01000006">
    <property type="protein sequence ID" value="NDL58849.1"/>
    <property type="molecule type" value="Genomic_DNA"/>
</dbReference>
<comment type="caution">
    <text evidence="9">The sequence shown here is derived from an EMBL/GenBank/DDBJ whole genome shotgun (WGS) entry which is preliminary data.</text>
</comment>
<dbReference type="PANTHER" id="PTHR32196:SF21">
    <property type="entry name" value="ABC TRANSPORTER PERMEASE PROTEIN YPHD-RELATED"/>
    <property type="match status" value="1"/>
</dbReference>
<evidence type="ECO:0000256" key="1">
    <source>
        <dbReference type="ARBA" id="ARBA00004651"/>
    </source>
</evidence>
<feature type="transmembrane region" description="Helical" evidence="8">
    <location>
        <begin position="257"/>
        <end position="273"/>
    </location>
</feature>